<accession>A0ABN8JWY6</accession>
<proteinExistence type="predicted"/>
<evidence type="ECO:0000313" key="2">
    <source>
        <dbReference type="Proteomes" id="UP001153050"/>
    </source>
</evidence>
<comment type="caution">
    <text evidence="1">The sequence shown here is derived from an EMBL/GenBank/DDBJ whole genome shotgun (WGS) entry which is preliminary data.</text>
</comment>
<gene>
    <name evidence="1" type="ORF">MES5069_310085</name>
</gene>
<reference evidence="1 2" key="1">
    <citation type="submission" date="2022-03" db="EMBL/GenBank/DDBJ databases">
        <authorList>
            <person name="Brunel B."/>
        </authorList>
    </citation>
    <scope>NUCLEOTIDE SEQUENCE [LARGE SCALE GENOMIC DNA]</scope>
    <source>
        <strain evidence="1">STM5069sample</strain>
    </source>
</reference>
<dbReference type="EMBL" id="CAKXZT010000126">
    <property type="protein sequence ID" value="CAH2402349.1"/>
    <property type="molecule type" value="Genomic_DNA"/>
</dbReference>
<dbReference type="Proteomes" id="UP001153050">
    <property type="component" value="Unassembled WGS sequence"/>
</dbReference>
<name>A0ABN8JWY6_9HYPH</name>
<sequence>MLEVALLAGRLCVRQAKHASVSRHSDDKMRFEYQRWVRAPRFQRASKVWHCKTARLRISRRHCQ</sequence>
<evidence type="ECO:0000313" key="1">
    <source>
        <dbReference type="EMBL" id="CAH2402349.1"/>
    </source>
</evidence>
<organism evidence="1 2">
    <name type="scientific">Mesorhizobium escarrei</name>
    <dbReference type="NCBI Taxonomy" id="666018"/>
    <lineage>
        <taxon>Bacteria</taxon>
        <taxon>Pseudomonadati</taxon>
        <taxon>Pseudomonadota</taxon>
        <taxon>Alphaproteobacteria</taxon>
        <taxon>Hyphomicrobiales</taxon>
        <taxon>Phyllobacteriaceae</taxon>
        <taxon>Mesorhizobium</taxon>
    </lineage>
</organism>
<protein>
    <recommendedName>
        <fullName evidence="3">Transposase</fullName>
    </recommendedName>
</protein>
<keyword evidence="2" id="KW-1185">Reference proteome</keyword>
<evidence type="ECO:0008006" key="3">
    <source>
        <dbReference type="Google" id="ProtNLM"/>
    </source>
</evidence>